<dbReference type="AlphaFoldDB" id="M0AW06"/>
<reference evidence="1 2" key="1">
    <citation type="journal article" date="2014" name="PLoS Genet.">
        <title>Phylogenetically driven sequencing of extremely halophilic archaea reveals strategies for static and dynamic osmo-response.</title>
        <authorList>
            <person name="Becker E.A."/>
            <person name="Seitzer P.M."/>
            <person name="Tritt A."/>
            <person name="Larsen D."/>
            <person name="Krusor M."/>
            <person name="Yao A.I."/>
            <person name="Wu D."/>
            <person name="Madern D."/>
            <person name="Eisen J.A."/>
            <person name="Darling A.E."/>
            <person name="Facciotti M.T."/>
        </authorList>
    </citation>
    <scope>NUCLEOTIDE SEQUENCE [LARGE SCALE GENOMIC DNA]</scope>
    <source>
        <strain evidence="1 2">JCM 10990</strain>
    </source>
</reference>
<protein>
    <recommendedName>
        <fullName evidence="3">DUF1850 domain-containing protein</fullName>
    </recommendedName>
</protein>
<dbReference type="RefSeq" id="WP_006166401.1">
    <property type="nucleotide sequence ID" value="NZ_AOIN01000036.1"/>
</dbReference>
<gene>
    <name evidence="1" type="ORF">C482_05191</name>
</gene>
<evidence type="ECO:0000313" key="1">
    <source>
        <dbReference type="EMBL" id="ELZ02735.1"/>
    </source>
</evidence>
<organism evidence="1 2">
    <name type="scientific">Natrialba chahannaoensis JCM 10990</name>
    <dbReference type="NCBI Taxonomy" id="1227492"/>
    <lineage>
        <taxon>Archaea</taxon>
        <taxon>Methanobacteriati</taxon>
        <taxon>Methanobacteriota</taxon>
        <taxon>Stenosarchaea group</taxon>
        <taxon>Halobacteria</taxon>
        <taxon>Halobacteriales</taxon>
        <taxon>Natrialbaceae</taxon>
        <taxon>Natrialba</taxon>
    </lineage>
</organism>
<dbReference type="InterPro" id="IPR015001">
    <property type="entry name" value="DUF1850"/>
</dbReference>
<accession>M0AW06</accession>
<dbReference type="PATRIC" id="fig|1227492.4.peg.1002"/>
<dbReference type="STRING" id="1227492.C482_05191"/>
<name>M0AW06_9EURY</name>
<comment type="caution">
    <text evidence="1">The sequence shown here is derived from an EMBL/GenBank/DDBJ whole genome shotgun (WGS) entry which is preliminary data.</text>
</comment>
<evidence type="ECO:0008006" key="3">
    <source>
        <dbReference type="Google" id="ProtNLM"/>
    </source>
</evidence>
<sequence length="176" mass="18971">MARTTRRRTLTTIGVLFLVAATAIMVVSMAGVGSGLNSDADTRTLIVSDAETGETIIEESVEDGTTVSLEYTHSVEKTPIQDVYTVDGTSLRMVRTVFHSHGAGLPTDSTIKTTENGFVLPVNKSTEELVVQPGSIAGHELVVGEEQYDLVARSDGAVILSVTDRPRWVRVLPDLW</sequence>
<evidence type="ECO:0000313" key="2">
    <source>
        <dbReference type="Proteomes" id="UP000011693"/>
    </source>
</evidence>
<proteinExistence type="predicted"/>
<keyword evidence="2" id="KW-1185">Reference proteome</keyword>
<dbReference type="Pfam" id="PF08905">
    <property type="entry name" value="DUF1850"/>
    <property type="match status" value="1"/>
</dbReference>
<dbReference type="EMBL" id="AOIN01000036">
    <property type="protein sequence ID" value="ELZ02735.1"/>
    <property type="molecule type" value="Genomic_DNA"/>
</dbReference>
<dbReference type="Proteomes" id="UP000011693">
    <property type="component" value="Unassembled WGS sequence"/>
</dbReference>